<comment type="caution">
    <text evidence="1">The sequence shown here is derived from an EMBL/GenBank/DDBJ whole genome shotgun (WGS) entry which is preliminary data.</text>
</comment>
<dbReference type="EMBL" id="LRQT01000046">
    <property type="protein sequence ID" value="KXA63936.1"/>
    <property type="molecule type" value="Genomic_DNA"/>
</dbReference>
<organism evidence="1">
    <name type="scientific">Veillonella atypica</name>
    <dbReference type="NCBI Taxonomy" id="39777"/>
    <lineage>
        <taxon>Bacteria</taxon>
        <taxon>Bacillati</taxon>
        <taxon>Bacillota</taxon>
        <taxon>Negativicutes</taxon>
        <taxon>Veillonellales</taxon>
        <taxon>Veillonellaceae</taxon>
        <taxon>Veillonella</taxon>
    </lineage>
</organism>
<evidence type="ECO:0000313" key="1">
    <source>
        <dbReference type="EMBL" id="KXA63936.1"/>
    </source>
</evidence>
<dbReference type="PATRIC" id="fig|39777.7.peg.1156"/>
<dbReference type="STRING" id="39777.B7L28_08920"/>
<name>A0A133S4F7_9FIRM</name>
<reference evidence="1 2" key="1">
    <citation type="submission" date="2016-01" db="EMBL/GenBank/DDBJ databases">
        <authorList>
            <person name="Oliw E.H."/>
        </authorList>
    </citation>
    <scope>NUCLEOTIDE SEQUENCE [LARGE SCALE GENOMIC DNA]</scope>
    <source>
        <strain evidence="1 2">CMW7756B</strain>
    </source>
</reference>
<sequence>MDYLDILRNDAKLAEDFDTLFDFRLLDALEERDTAEGRCTFSVPGMAFAVDGAGGEYHLLEDGSIGYWSSEGAAGRLAESMDDLFHLIVFSICWHDYCDSSKYADVATLEEYGQNKQLDIISYSPMELWEPIVKTLHMPIDMKLSPVLQKFYDAAHRESVYACYFHEDDGSITESEHLFF</sequence>
<gene>
    <name evidence="1" type="ORF">HMPREF3233_01189</name>
</gene>
<proteinExistence type="predicted"/>
<dbReference type="Proteomes" id="UP000070226">
    <property type="component" value="Unassembled WGS sequence"/>
</dbReference>
<dbReference type="AlphaFoldDB" id="A0A133S4F7"/>
<accession>A0A133S4F7</accession>
<evidence type="ECO:0000313" key="2">
    <source>
        <dbReference type="Proteomes" id="UP000070226"/>
    </source>
</evidence>
<protein>
    <submittedName>
        <fullName evidence="1">Uncharacterized protein</fullName>
    </submittedName>
</protein>
<dbReference type="RefSeq" id="WP_060807629.1">
    <property type="nucleotide sequence ID" value="NZ_KQ958087.1"/>
</dbReference>